<keyword evidence="4" id="KW-1185">Reference proteome</keyword>
<dbReference type="Pfam" id="PF03703">
    <property type="entry name" value="bPH_2"/>
    <property type="match status" value="1"/>
</dbReference>
<keyword evidence="1" id="KW-0812">Transmembrane</keyword>
<keyword evidence="1" id="KW-0472">Membrane</keyword>
<evidence type="ECO:0000313" key="4">
    <source>
        <dbReference type="Proteomes" id="UP001597519"/>
    </source>
</evidence>
<organism evidence="3 4">
    <name type="scientific">Corticicoccus populi</name>
    <dbReference type="NCBI Taxonomy" id="1812821"/>
    <lineage>
        <taxon>Bacteria</taxon>
        <taxon>Bacillati</taxon>
        <taxon>Bacillota</taxon>
        <taxon>Bacilli</taxon>
        <taxon>Bacillales</taxon>
        <taxon>Staphylococcaceae</taxon>
        <taxon>Corticicoccus</taxon>
    </lineage>
</organism>
<gene>
    <name evidence="3" type="ORF">ACFSX4_09525</name>
</gene>
<keyword evidence="1" id="KW-1133">Transmembrane helix</keyword>
<sequence>MKKIDLQAVSYLRMTAVLAAVFWLAGAALLTAAVLYFSWPYFILWIAAAVLAVIVIIDVFVSPKIYYKVTRYGVFDNHIIVRKGFIFISTTLIPIKRIQGVSLRTGPLSRRYNLAYVRVNTASSMMELPPLSLKEGMEMKQKIMNLVKEEITDV</sequence>
<comment type="caution">
    <text evidence="3">The sequence shown here is derived from an EMBL/GenBank/DDBJ whole genome shotgun (WGS) entry which is preliminary data.</text>
</comment>
<feature type="transmembrane region" description="Helical" evidence="1">
    <location>
        <begin position="42"/>
        <end position="61"/>
    </location>
</feature>
<name>A0ABW5WWR5_9STAP</name>
<dbReference type="RefSeq" id="WP_377773980.1">
    <property type="nucleotide sequence ID" value="NZ_JBHUOQ010000003.1"/>
</dbReference>
<feature type="domain" description="YdbS-like PH" evidence="2">
    <location>
        <begin position="67"/>
        <end position="142"/>
    </location>
</feature>
<dbReference type="PANTHER" id="PTHR34473:SF2">
    <property type="entry name" value="UPF0699 TRANSMEMBRANE PROTEIN YDBT"/>
    <property type="match status" value="1"/>
</dbReference>
<dbReference type="InterPro" id="IPR005182">
    <property type="entry name" value="YdbS-like_PH"/>
</dbReference>
<accession>A0ABW5WWR5</accession>
<dbReference type="PANTHER" id="PTHR34473">
    <property type="entry name" value="UPF0699 TRANSMEMBRANE PROTEIN YDBS"/>
    <property type="match status" value="1"/>
</dbReference>
<feature type="transmembrane region" description="Helical" evidence="1">
    <location>
        <begin position="12"/>
        <end position="36"/>
    </location>
</feature>
<evidence type="ECO:0000313" key="3">
    <source>
        <dbReference type="EMBL" id="MFD2830703.1"/>
    </source>
</evidence>
<evidence type="ECO:0000256" key="1">
    <source>
        <dbReference type="SAM" id="Phobius"/>
    </source>
</evidence>
<dbReference type="Proteomes" id="UP001597519">
    <property type="component" value="Unassembled WGS sequence"/>
</dbReference>
<reference evidence="4" key="1">
    <citation type="journal article" date="2019" name="Int. J. Syst. Evol. Microbiol.">
        <title>The Global Catalogue of Microorganisms (GCM) 10K type strain sequencing project: providing services to taxonomists for standard genome sequencing and annotation.</title>
        <authorList>
            <consortium name="The Broad Institute Genomics Platform"/>
            <consortium name="The Broad Institute Genome Sequencing Center for Infectious Disease"/>
            <person name="Wu L."/>
            <person name="Ma J."/>
        </authorList>
    </citation>
    <scope>NUCLEOTIDE SEQUENCE [LARGE SCALE GENOMIC DNA]</scope>
    <source>
        <strain evidence="4">KCTC 33575</strain>
    </source>
</reference>
<protein>
    <submittedName>
        <fullName evidence="3">PH domain-containing protein</fullName>
    </submittedName>
</protein>
<proteinExistence type="predicted"/>
<dbReference type="EMBL" id="JBHUOQ010000003">
    <property type="protein sequence ID" value="MFD2830703.1"/>
    <property type="molecule type" value="Genomic_DNA"/>
</dbReference>
<evidence type="ECO:0000259" key="2">
    <source>
        <dbReference type="Pfam" id="PF03703"/>
    </source>
</evidence>